<dbReference type="AlphaFoldDB" id="A0A0E9XMF6"/>
<name>A0A0E9XMF6_ANGAN</name>
<accession>A0A0E9XMF6</accession>
<sequence length="62" mass="6839">MFKTAIHPYIRELQGSTALGRGLILLGAVDLTACTFSLTQYPLPSFIGNDFVSHEDKMAAFY</sequence>
<proteinExistence type="predicted"/>
<organism evidence="1">
    <name type="scientific">Anguilla anguilla</name>
    <name type="common">European freshwater eel</name>
    <name type="synonym">Muraena anguilla</name>
    <dbReference type="NCBI Taxonomy" id="7936"/>
    <lineage>
        <taxon>Eukaryota</taxon>
        <taxon>Metazoa</taxon>
        <taxon>Chordata</taxon>
        <taxon>Craniata</taxon>
        <taxon>Vertebrata</taxon>
        <taxon>Euteleostomi</taxon>
        <taxon>Actinopterygii</taxon>
        <taxon>Neopterygii</taxon>
        <taxon>Teleostei</taxon>
        <taxon>Anguilliformes</taxon>
        <taxon>Anguillidae</taxon>
        <taxon>Anguilla</taxon>
    </lineage>
</organism>
<dbReference type="EMBL" id="GBXM01004753">
    <property type="protein sequence ID" value="JAI03825.1"/>
    <property type="molecule type" value="Transcribed_RNA"/>
</dbReference>
<evidence type="ECO:0000313" key="1">
    <source>
        <dbReference type="EMBL" id="JAI03825.1"/>
    </source>
</evidence>
<protein>
    <submittedName>
        <fullName evidence="1">Uncharacterized protein</fullName>
    </submittedName>
</protein>
<reference evidence="1" key="1">
    <citation type="submission" date="2014-11" db="EMBL/GenBank/DDBJ databases">
        <authorList>
            <person name="Amaro Gonzalez C."/>
        </authorList>
    </citation>
    <scope>NUCLEOTIDE SEQUENCE</scope>
</reference>
<reference evidence="1" key="2">
    <citation type="journal article" date="2015" name="Fish Shellfish Immunol.">
        <title>Early steps in the European eel (Anguilla anguilla)-Vibrio vulnificus interaction in the gills: Role of the RtxA13 toxin.</title>
        <authorList>
            <person name="Callol A."/>
            <person name="Pajuelo D."/>
            <person name="Ebbesson L."/>
            <person name="Teles M."/>
            <person name="MacKenzie S."/>
            <person name="Amaro C."/>
        </authorList>
    </citation>
    <scope>NUCLEOTIDE SEQUENCE</scope>
</reference>